<feature type="transmembrane region" description="Helical" evidence="1">
    <location>
        <begin position="215"/>
        <end position="231"/>
    </location>
</feature>
<organism evidence="2 3">
    <name type="scientific">Sphingomonas sediminicola</name>
    <dbReference type="NCBI Taxonomy" id="386874"/>
    <lineage>
        <taxon>Bacteria</taxon>
        <taxon>Pseudomonadati</taxon>
        <taxon>Pseudomonadota</taxon>
        <taxon>Alphaproteobacteria</taxon>
        <taxon>Sphingomonadales</taxon>
        <taxon>Sphingomonadaceae</taxon>
        <taxon>Sphingomonas</taxon>
    </lineage>
</organism>
<accession>A0ABX6T946</accession>
<feature type="transmembrane region" description="Helical" evidence="1">
    <location>
        <begin position="65"/>
        <end position="92"/>
    </location>
</feature>
<evidence type="ECO:0000313" key="2">
    <source>
        <dbReference type="EMBL" id="QNP45477.1"/>
    </source>
</evidence>
<sequence length="308" mass="34520">MAGFLWVAREVHNRVPPTAFFALPLVYSHPFLFGFANFSLSMALAFLAFGLWLRLGRLGKTKLRAWLFVPISIVIFFTHTFGWGTLGLLAFSAEAVRQHDHGKGWLKSGFNAALHASTMALPLVFMLAWRSAAPAGGTEDWFNWDAKLAWINSIFRDRWKSFEWWSMFALVAVLFEALRNPRLGFSRNLGFSALVLIAVYVLLPRIIFASAYADMRLAPFLFALPLLAIRFRSETHYRTAQVFAVLGLMFYVVHIAAVTVSLAMASNDQQAKLKALDHIPMGSRVASLVGQGCLDRWAMPATATSARW</sequence>
<gene>
    <name evidence="2" type="ORF">H9L14_13015</name>
</gene>
<keyword evidence="1" id="KW-0812">Transmembrane</keyword>
<name>A0ABX6T946_9SPHN</name>
<keyword evidence="1" id="KW-0472">Membrane</keyword>
<proteinExistence type="predicted"/>
<feature type="transmembrane region" description="Helical" evidence="1">
    <location>
        <begin position="185"/>
        <end position="203"/>
    </location>
</feature>
<feature type="transmembrane region" description="Helical" evidence="1">
    <location>
        <begin position="112"/>
        <end position="129"/>
    </location>
</feature>
<feature type="transmembrane region" description="Helical" evidence="1">
    <location>
        <begin position="31"/>
        <end position="53"/>
    </location>
</feature>
<dbReference type="Proteomes" id="UP000516105">
    <property type="component" value="Chromosome"/>
</dbReference>
<keyword evidence="3" id="KW-1185">Reference proteome</keyword>
<dbReference type="RefSeq" id="WP_187708433.1">
    <property type="nucleotide sequence ID" value="NZ_CP060782.1"/>
</dbReference>
<keyword evidence="1" id="KW-1133">Transmembrane helix</keyword>
<evidence type="ECO:0000313" key="3">
    <source>
        <dbReference type="Proteomes" id="UP000516105"/>
    </source>
</evidence>
<reference evidence="2 3" key="1">
    <citation type="submission" date="2020-08" db="EMBL/GenBank/DDBJ databases">
        <title>Genome sequence of Sphingomonas sediminicola KACC 15039T.</title>
        <authorList>
            <person name="Hyun D.-W."/>
            <person name="Bae J.-W."/>
        </authorList>
    </citation>
    <scope>NUCLEOTIDE SEQUENCE [LARGE SCALE GENOMIC DNA]</scope>
    <source>
        <strain evidence="2 3">KACC 15039</strain>
    </source>
</reference>
<protein>
    <recommendedName>
        <fullName evidence="4">Acyltransferase family protein</fullName>
    </recommendedName>
</protein>
<evidence type="ECO:0000256" key="1">
    <source>
        <dbReference type="SAM" id="Phobius"/>
    </source>
</evidence>
<dbReference type="EMBL" id="CP060782">
    <property type="protein sequence ID" value="QNP45477.1"/>
    <property type="molecule type" value="Genomic_DNA"/>
</dbReference>
<evidence type="ECO:0008006" key="4">
    <source>
        <dbReference type="Google" id="ProtNLM"/>
    </source>
</evidence>
<feature type="transmembrane region" description="Helical" evidence="1">
    <location>
        <begin position="243"/>
        <end position="265"/>
    </location>
</feature>